<feature type="coiled-coil region" evidence="6">
    <location>
        <begin position="863"/>
        <end position="904"/>
    </location>
</feature>
<dbReference type="InterPro" id="IPR010935">
    <property type="entry name" value="SMC_hinge"/>
</dbReference>
<dbReference type="GO" id="GO:0016887">
    <property type="term" value="F:ATP hydrolysis activity"/>
    <property type="evidence" value="ECO:0007669"/>
    <property type="project" value="InterPro"/>
</dbReference>
<accession>A0A939LXE1</accession>
<dbReference type="GO" id="GO:0005524">
    <property type="term" value="F:ATP binding"/>
    <property type="evidence" value="ECO:0007669"/>
    <property type="project" value="UniProtKB-UniRule"/>
</dbReference>
<organism evidence="9 10">
    <name type="scientific">Leucobacter ruminantium</name>
    <dbReference type="NCBI Taxonomy" id="1289170"/>
    <lineage>
        <taxon>Bacteria</taxon>
        <taxon>Bacillati</taxon>
        <taxon>Actinomycetota</taxon>
        <taxon>Actinomycetes</taxon>
        <taxon>Micrococcales</taxon>
        <taxon>Microbacteriaceae</taxon>
        <taxon>Leucobacter</taxon>
    </lineage>
</organism>
<dbReference type="Pfam" id="PF06470">
    <property type="entry name" value="SMC_hinge"/>
    <property type="match status" value="1"/>
</dbReference>
<feature type="region of interest" description="Disordered" evidence="7">
    <location>
        <begin position="418"/>
        <end position="469"/>
    </location>
</feature>
<dbReference type="GO" id="GO:0003677">
    <property type="term" value="F:DNA binding"/>
    <property type="evidence" value="ECO:0007669"/>
    <property type="project" value="UniProtKB-UniRule"/>
</dbReference>
<evidence type="ECO:0000256" key="1">
    <source>
        <dbReference type="ARBA" id="ARBA00022490"/>
    </source>
</evidence>
<evidence type="ECO:0000256" key="3">
    <source>
        <dbReference type="ARBA" id="ARBA00022840"/>
    </source>
</evidence>
<comment type="subunit">
    <text evidence="6">Homodimer.</text>
</comment>
<dbReference type="SUPFAM" id="SSF75553">
    <property type="entry name" value="Smc hinge domain"/>
    <property type="match status" value="1"/>
</dbReference>
<keyword evidence="2 6" id="KW-0547">Nucleotide-binding</keyword>
<dbReference type="Gene3D" id="1.20.1060.20">
    <property type="match status" value="1"/>
</dbReference>
<feature type="region of interest" description="Disordered" evidence="7">
    <location>
        <begin position="995"/>
        <end position="1035"/>
    </location>
</feature>
<evidence type="ECO:0000256" key="6">
    <source>
        <dbReference type="HAMAP-Rule" id="MF_01894"/>
    </source>
</evidence>
<feature type="compositionally biased region" description="Basic and acidic residues" evidence="7">
    <location>
        <begin position="420"/>
        <end position="437"/>
    </location>
</feature>
<gene>
    <name evidence="6" type="primary">smc</name>
    <name evidence="9" type="ORF">J4H91_14850</name>
</gene>
<dbReference type="InterPro" id="IPR003395">
    <property type="entry name" value="RecF/RecN/SMC_N"/>
</dbReference>
<feature type="domain" description="SMC hinge" evidence="8">
    <location>
        <begin position="510"/>
        <end position="621"/>
    </location>
</feature>
<dbReference type="AlphaFoldDB" id="A0A939LXE1"/>
<comment type="subcellular location">
    <subcellularLocation>
        <location evidence="6">Cytoplasm</location>
    </subcellularLocation>
</comment>
<comment type="similarity">
    <text evidence="6">Belongs to the SMC family.</text>
</comment>
<feature type="coiled-coil region" evidence="6">
    <location>
        <begin position="227"/>
        <end position="275"/>
    </location>
</feature>
<evidence type="ECO:0000313" key="9">
    <source>
        <dbReference type="EMBL" id="MBO1806579.1"/>
    </source>
</evidence>
<comment type="caution">
    <text evidence="9">The sequence shown here is derived from an EMBL/GenBank/DDBJ whole genome shotgun (WGS) entry which is preliminary data.</text>
</comment>
<dbReference type="Proteomes" id="UP000664398">
    <property type="component" value="Unassembled WGS sequence"/>
</dbReference>
<dbReference type="GO" id="GO:0007062">
    <property type="term" value="P:sister chromatid cohesion"/>
    <property type="evidence" value="ECO:0007669"/>
    <property type="project" value="InterPro"/>
</dbReference>
<feature type="region of interest" description="Disordered" evidence="7">
    <location>
        <begin position="943"/>
        <end position="978"/>
    </location>
</feature>
<dbReference type="InterPro" id="IPR024704">
    <property type="entry name" value="SMC"/>
</dbReference>
<feature type="compositionally biased region" description="Gly residues" evidence="7">
    <location>
        <begin position="1014"/>
        <end position="1025"/>
    </location>
</feature>
<evidence type="ECO:0000259" key="8">
    <source>
        <dbReference type="SMART" id="SM00968"/>
    </source>
</evidence>
<dbReference type="SUPFAM" id="SSF52540">
    <property type="entry name" value="P-loop containing nucleoside triphosphate hydrolases"/>
    <property type="match status" value="1"/>
</dbReference>
<sequence length="1249" mass="135203">MHLKSLTLKGFKSFAQPTVFQFEPGVTAIVGPNGSGKSNVVDALAWVMGEQGAKTLRGGKMEDVIFAGTSTRGPLGRAEVRLTIDNSDGALPIEYSEVTISRTLFRNGSSEYAINGENCRLLDVQELLSDSGLGREMHVIVGQGQLDAVLRATPEDRRGFIEEAAGILKHRRRKERTLRKLDAMETNLTRLEDLVGEIRRQLKPLGRQAEVARQAQGIAAEVRDAKARLLADDVFRLRRELDELARDESERHSERIVLQEQIEQKQLRISRLEQEQQGDELDAARRVTIALESAQSKLRGLLSQAQQRLTFLATQGEGSAPVTRLSRAAVEEARAESARLEGLIPETEAVWERASAATRAAQRSLDAIDEHIAAQSALVSKHDLQLSQLRGRAETALAKRVALAQDVARREQAVAQASARAEDARGELADFEAREEIADAPEEDSGADRDASYRGAQERQAAAEQQRDAVRDRLHALEQERAGLEARVSALTRSLDQRDASGALLADSPEGIGGRVSDRIRVREGFEAAVGAALGVFADALLVDDDAAAVRAVSAARERDLGRLRAVIAGSAASDADAKTSPEVEGLTRAVDALLDAPEGVRGLLARSYLADDAERAIRGAARLRELWPSGGYTVVTAGGDVLTEFTVTGGSALAPSRIELIAELEQAELRRDAVAAEVAEVEAELAELRQEASRAKVDAQQAFAELRAADARLAEIAKERNRLLARAEAAQSEAERAGHALSSVVASAEEAAREADAAEQAFAEAEAAPRPILDVSQREALQSEVEQARSEEMEARLALETARERARASAAQHVAMAEQFEAESRAAEEAARRAVLRARQVARAERVAELLPAILDACDRSLSEARIAQQAAEAERARHSQELTLLRSEESELRQKLHALTERVHGSELKSYERKLQLSTMLERAGNELGLVEDVLIAEYGPEVPIPVGGPSADQERRIETESASPRSARPADEEAPQFANALEAELAAELGLTAPASPEPGEGDRVPPPSTGSGGGTGSGSGGASVPFVRSEQEQRLARAEKQLAQLGRINPLALEEFAALEQRHSFLADQLKDLAKTRADLLSIIEDLDRKMQGIFGEAFEDTKAAFAEVFPILFPGGSGEVFLSDPDDLLNTGIEMAVKPAGKKVERLSLLSGGERSLAAVAWLIAIFQARPSPFYIMDEVEAALDDANLGRLLQVFERLRENSQLIVITHQKRTMEIADALYGVSMRQDGISAVVGQRIGRDQE</sequence>
<dbReference type="HAMAP" id="MF_01894">
    <property type="entry name" value="Smc_prok"/>
    <property type="match status" value="1"/>
</dbReference>
<comment type="function">
    <text evidence="6">Required for chromosome condensation and partitioning.</text>
</comment>
<protein>
    <recommendedName>
        <fullName evidence="6">Chromosome partition protein Smc</fullName>
    </recommendedName>
</protein>
<proteinExistence type="inferred from homology"/>
<keyword evidence="1 6" id="KW-0963">Cytoplasm</keyword>
<dbReference type="RefSeq" id="WP_208047032.1">
    <property type="nucleotide sequence ID" value="NZ_JAGDYL010000042.1"/>
</dbReference>
<dbReference type="InterPro" id="IPR036277">
    <property type="entry name" value="SMC_hinge_sf"/>
</dbReference>
<dbReference type="FunFam" id="3.40.50.300:FF:000984">
    <property type="entry name" value="Chromosome partition protein Smc"/>
    <property type="match status" value="1"/>
</dbReference>
<dbReference type="GO" id="GO:0005737">
    <property type="term" value="C:cytoplasm"/>
    <property type="evidence" value="ECO:0007669"/>
    <property type="project" value="UniProtKB-SubCell"/>
</dbReference>
<dbReference type="CDD" id="cd03278">
    <property type="entry name" value="ABC_SMC_barmotin"/>
    <property type="match status" value="1"/>
</dbReference>
<dbReference type="GO" id="GO:0005694">
    <property type="term" value="C:chromosome"/>
    <property type="evidence" value="ECO:0007669"/>
    <property type="project" value="InterPro"/>
</dbReference>
<feature type="coiled-coil region" evidence="6">
    <location>
        <begin position="658"/>
        <end position="838"/>
    </location>
</feature>
<keyword evidence="3 6" id="KW-0067">ATP-binding</keyword>
<keyword evidence="5 6" id="KW-0238">DNA-binding</keyword>
<dbReference type="EMBL" id="JAGDYL010000042">
    <property type="protein sequence ID" value="MBO1806579.1"/>
    <property type="molecule type" value="Genomic_DNA"/>
</dbReference>
<comment type="domain">
    <text evidence="6">Contains large globular domains required for ATP hydrolysis at each terminus and a third globular domain forming a flexible hinge near the middle of the molecule. These domains are separated by coiled-coil structures.</text>
</comment>
<evidence type="ECO:0000256" key="5">
    <source>
        <dbReference type="ARBA" id="ARBA00023125"/>
    </source>
</evidence>
<dbReference type="InterPro" id="IPR027417">
    <property type="entry name" value="P-loop_NTPase"/>
</dbReference>
<dbReference type="SMART" id="SM00968">
    <property type="entry name" value="SMC_hinge"/>
    <property type="match status" value="1"/>
</dbReference>
<dbReference type="GO" id="GO:0006260">
    <property type="term" value="P:DNA replication"/>
    <property type="evidence" value="ECO:0007669"/>
    <property type="project" value="UniProtKB-UniRule"/>
</dbReference>
<keyword evidence="10" id="KW-1185">Reference proteome</keyword>
<name>A0A939LXE1_9MICO</name>
<dbReference type="Pfam" id="PF02463">
    <property type="entry name" value="SMC_N"/>
    <property type="match status" value="1"/>
</dbReference>
<feature type="binding site" evidence="6">
    <location>
        <begin position="32"/>
        <end position="39"/>
    </location>
    <ligand>
        <name>ATP</name>
        <dbReference type="ChEBI" id="CHEBI:30616"/>
    </ligand>
</feature>
<dbReference type="GO" id="GO:0030261">
    <property type="term" value="P:chromosome condensation"/>
    <property type="evidence" value="ECO:0007669"/>
    <property type="project" value="InterPro"/>
</dbReference>
<keyword evidence="4 6" id="KW-0175">Coiled coil</keyword>
<dbReference type="PIRSF" id="PIRSF005719">
    <property type="entry name" value="SMC"/>
    <property type="match status" value="1"/>
</dbReference>
<reference evidence="9" key="1">
    <citation type="submission" date="2021-03" db="EMBL/GenBank/DDBJ databases">
        <title>Leucobacter chromiisoli sp. nov., isolated from chromium-containing soil of chemical plant.</title>
        <authorList>
            <person name="Xu Z."/>
        </authorList>
    </citation>
    <scope>NUCLEOTIDE SEQUENCE</scope>
    <source>
        <strain evidence="9">A2</strain>
    </source>
</reference>
<evidence type="ECO:0000313" key="10">
    <source>
        <dbReference type="Proteomes" id="UP000664398"/>
    </source>
</evidence>
<evidence type="ECO:0000256" key="2">
    <source>
        <dbReference type="ARBA" id="ARBA00022741"/>
    </source>
</evidence>
<dbReference type="GO" id="GO:0007059">
    <property type="term" value="P:chromosome segregation"/>
    <property type="evidence" value="ECO:0007669"/>
    <property type="project" value="UniProtKB-UniRule"/>
</dbReference>
<evidence type="ECO:0000256" key="4">
    <source>
        <dbReference type="ARBA" id="ARBA00023054"/>
    </source>
</evidence>
<dbReference type="PANTHER" id="PTHR43977">
    <property type="entry name" value="STRUCTURAL MAINTENANCE OF CHROMOSOMES PROTEIN 3"/>
    <property type="match status" value="1"/>
</dbReference>
<dbReference type="InterPro" id="IPR011890">
    <property type="entry name" value="SMC_prok"/>
</dbReference>
<evidence type="ECO:0000256" key="7">
    <source>
        <dbReference type="SAM" id="MobiDB-lite"/>
    </source>
</evidence>
<feature type="coiled-coil region" evidence="6">
    <location>
        <begin position="167"/>
        <end position="201"/>
    </location>
</feature>
<dbReference type="Gene3D" id="3.40.50.300">
    <property type="entry name" value="P-loop containing nucleotide triphosphate hydrolases"/>
    <property type="match status" value="2"/>
</dbReference>